<dbReference type="EMBL" id="PFBA01000008">
    <property type="protein sequence ID" value="PIT92797.1"/>
    <property type="molecule type" value="Genomic_DNA"/>
</dbReference>
<protein>
    <submittedName>
        <fullName evidence="2">Uncharacterized protein</fullName>
    </submittedName>
</protein>
<keyword evidence="1" id="KW-1133">Transmembrane helix</keyword>
<evidence type="ECO:0000256" key="1">
    <source>
        <dbReference type="SAM" id="Phobius"/>
    </source>
</evidence>
<evidence type="ECO:0000313" key="2">
    <source>
        <dbReference type="EMBL" id="PIT92797.1"/>
    </source>
</evidence>
<keyword evidence="1" id="KW-0472">Membrane</keyword>
<feature type="transmembrane region" description="Helical" evidence="1">
    <location>
        <begin position="5"/>
        <end position="22"/>
    </location>
</feature>
<reference evidence="3" key="1">
    <citation type="submission" date="2017-09" db="EMBL/GenBank/DDBJ databases">
        <title>Depth-based differentiation of microbial function through sediment-hosted aquifers and enrichment of novel symbionts in the deep terrestrial subsurface.</title>
        <authorList>
            <person name="Probst A.J."/>
            <person name="Ladd B."/>
            <person name="Jarett J.K."/>
            <person name="Geller-Mcgrath D.E."/>
            <person name="Sieber C.M.K."/>
            <person name="Emerson J.B."/>
            <person name="Anantharaman K."/>
            <person name="Thomas B.C."/>
            <person name="Malmstrom R."/>
            <person name="Stieglmeier M."/>
            <person name="Klingl A."/>
            <person name="Woyke T."/>
            <person name="Ryan C.M."/>
            <person name="Banfield J.F."/>
        </authorList>
    </citation>
    <scope>NUCLEOTIDE SEQUENCE [LARGE SCALE GENOMIC DNA]</scope>
</reference>
<evidence type="ECO:0000313" key="3">
    <source>
        <dbReference type="Proteomes" id="UP000228635"/>
    </source>
</evidence>
<comment type="caution">
    <text evidence="2">The sequence shown here is derived from an EMBL/GenBank/DDBJ whole genome shotgun (WGS) entry which is preliminary data.</text>
</comment>
<dbReference type="Proteomes" id="UP000228635">
    <property type="component" value="Unassembled WGS sequence"/>
</dbReference>
<proteinExistence type="predicted"/>
<dbReference type="AlphaFoldDB" id="A0A2M6WJ27"/>
<accession>A0A2M6WJ27</accession>
<gene>
    <name evidence="2" type="ORF">COU08_00515</name>
</gene>
<keyword evidence="1" id="KW-0812">Transmembrane</keyword>
<name>A0A2M6WJ27_9BACT</name>
<organism evidence="2 3">
    <name type="scientific">Candidatus Harrisonbacteria bacterium CG10_big_fil_rev_8_21_14_0_10_42_17</name>
    <dbReference type="NCBI Taxonomy" id="1974584"/>
    <lineage>
        <taxon>Bacteria</taxon>
        <taxon>Candidatus Harrisoniibacteriota</taxon>
    </lineage>
</organism>
<sequence>MKEKIFLFGLVFVFGLGIFFHFTPPRYEVTSDIPFEANLLPSPPLQESPPEPVLVDVIFYNDMHYIPVSELRVVDHIDGDVEGVGCSGAYWRPRGVLAQALDGMLFSDPDPERCGFGMVTDVPVRTIDPTLAQ</sequence>